<feature type="region of interest" description="Disordered" evidence="1">
    <location>
        <begin position="60"/>
        <end position="151"/>
    </location>
</feature>
<evidence type="ECO:0000256" key="1">
    <source>
        <dbReference type="SAM" id="MobiDB-lite"/>
    </source>
</evidence>
<gene>
    <name evidence="2" type="ORF">CBR_g31896</name>
</gene>
<comment type="caution">
    <text evidence="2">The sequence shown here is derived from an EMBL/GenBank/DDBJ whole genome shotgun (WGS) entry which is preliminary data.</text>
</comment>
<evidence type="ECO:0000313" key="3">
    <source>
        <dbReference type="Proteomes" id="UP000265515"/>
    </source>
</evidence>
<feature type="compositionally biased region" description="Polar residues" evidence="1">
    <location>
        <begin position="278"/>
        <end position="292"/>
    </location>
</feature>
<feature type="region of interest" description="Disordered" evidence="1">
    <location>
        <begin position="163"/>
        <end position="210"/>
    </location>
</feature>
<name>A0A388LFY9_CHABU</name>
<dbReference type="Gramene" id="GBG81224">
    <property type="protein sequence ID" value="GBG81224"/>
    <property type="gene ID" value="CBR_g31896"/>
</dbReference>
<dbReference type="AlphaFoldDB" id="A0A388LFY9"/>
<feature type="compositionally biased region" description="Polar residues" evidence="1">
    <location>
        <begin position="185"/>
        <end position="195"/>
    </location>
</feature>
<feature type="compositionally biased region" description="Polar residues" evidence="1">
    <location>
        <begin position="319"/>
        <end position="338"/>
    </location>
</feature>
<feature type="compositionally biased region" description="Pro residues" evidence="1">
    <location>
        <begin position="65"/>
        <end position="75"/>
    </location>
</feature>
<feature type="region of interest" description="Disordered" evidence="1">
    <location>
        <begin position="230"/>
        <end position="363"/>
    </location>
</feature>
<feature type="compositionally biased region" description="Basic and acidic residues" evidence="1">
    <location>
        <begin position="94"/>
        <end position="104"/>
    </location>
</feature>
<protein>
    <submittedName>
        <fullName evidence="2">Uncharacterized protein</fullName>
    </submittedName>
</protein>
<evidence type="ECO:0000313" key="2">
    <source>
        <dbReference type="EMBL" id="GBG81224.1"/>
    </source>
</evidence>
<feature type="compositionally biased region" description="Basic and acidic residues" evidence="1">
    <location>
        <begin position="351"/>
        <end position="363"/>
    </location>
</feature>
<dbReference type="EMBL" id="BFEA01000368">
    <property type="protein sequence ID" value="GBG81224.1"/>
    <property type="molecule type" value="Genomic_DNA"/>
</dbReference>
<keyword evidence="3" id="KW-1185">Reference proteome</keyword>
<proteinExistence type="predicted"/>
<feature type="compositionally biased region" description="Low complexity" evidence="1">
    <location>
        <begin position="306"/>
        <end position="318"/>
    </location>
</feature>
<dbReference type="Proteomes" id="UP000265515">
    <property type="component" value="Unassembled WGS sequence"/>
</dbReference>
<feature type="compositionally biased region" description="Basic and acidic residues" evidence="1">
    <location>
        <begin position="167"/>
        <end position="183"/>
    </location>
</feature>
<reference evidence="2 3" key="1">
    <citation type="journal article" date="2018" name="Cell">
        <title>The Chara Genome: Secondary Complexity and Implications for Plant Terrestrialization.</title>
        <authorList>
            <person name="Nishiyama T."/>
            <person name="Sakayama H."/>
            <person name="Vries J.D."/>
            <person name="Buschmann H."/>
            <person name="Saint-Marcoux D."/>
            <person name="Ullrich K.K."/>
            <person name="Haas F.B."/>
            <person name="Vanderstraeten L."/>
            <person name="Becker D."/>
            <person name="Lang D."/>
            <person name="Vosolsobe S."/>
            <person name="Rombauts S."/>
            <person name="Wilhelmsson P.K.I."/>
            <person name="Janitza P."/>
            <person name="Kern R."/>
            <person name="Heyl A."/>
            <person name="Rumpler F."/>
            <person name="Villalobos L.I.A.C."/>
            <person name="Clay J.M."/>
            <person name="Skokan R."/>
            <person name="Toyoda A."/>
            <person name="Suzuki Y."/>
            <person name="Kagoshima H."/>
            <person name="Schijlen E."/>
            <person name="Tajeshwar N."/>
            <person name="Catarino B."/>
            <person name="Hetherington A.J."/>
            <person name="Saltykova A."/>
            <person name="Bonnot C."/>
            <person name="Breuninger H."/>
            <person name="Symeonidi A."/>
            <person name="Radhakrishnan G.V."/>
            <person name="Van Nieuwerburgh F."/>
            <person name="Deforce D."/>
            <person name="Chang C."/>
            <person name="Karol K.G."/>
            <person name="Hedrich R."/>
            <person name="Ulvskov P."/>
            <person name="Glockner G."/>
            <person name="Delwiche C.F."/>
            <person name="Petrasek J."/>
            <person name="Van de Peer Y."/>
            <person name="Friml J."/>
            <person name="Beilby M."/>
            <person name="Dolan L."/>
            <person name="Kohara Y."/>
            <person name="Sugano S."/>
            <person name="Fujiyama A."/>
            <person name="Delaux P.-M."/>
            <person name="Quint M."/>
            <person name="TheiBen G."/>
            <person name="Hagemann M."/>
            <person name="Harholt J."/>
            <person name="Dunand C."/>
            <person name="Zachgo S."/>
            <person name="Langdale J."/>
            <person name="Maumus F."/>
            <person name="Straeten D.V.D."/>
            <person name="Gould S.B."/>
            <person name="Rensing S.A."/>
        </authorList>
    </citation>
    <scope>NUCLEOTIDE SEQUENCE [LARGE SCALE GENOMIC DNA]</scope>
    <source>
        <strain evidence="2 3">S276</strain>
    </source>
</reference>
<accession>A0A388LFY9</accession>
<organism evidence="2 3">
    <name type="scientific">Chara braunii</name>
    <name type="common">Braun's stonewort</name>
    <dbReference type="NCBI Taxonomy" id="69332"/>
    <lineage>
        <taxon>Eukaryota</taxon>
        <taxon>Viridiplantae</taxon>
        <taxon>Streptophyta</taxon>
        <taxon>Charophyceae</taxon>
        <taxon>Charales</taxon>
        <taxon>Characeae</taxon>
        <taxon>Chara</taxon>
    </lineage>
</organism>
<sequence>MAGQHIVDGLGVPLVRVSAALLGEITGNGERPDDQRVWKMSGTGMGCFCCLRPFSTKVPNTSPRVPVPIPAPAPTPATGHTRLPPAPRRSSLRKSTENALDRQTSRKRPSVAFKETVQPIIINEPPTMEDAFPGQSPLPGTSCGPCDKDDGIGDLIVIEPIPSGKRKLSESPSRELPIVEKARSRAQSTNVSRRASLNDRSHPGTVGYPNSITQLRESLEASLRKLNPNLTADEGAADKPAGDPDEWPCTGRNSTAAQGAALNNPARQQAATEVSMAQLVQSSSASNRSQPGGQQGEERPYTGRNSTSAAADASANPAMQQSTRTGESTAQPVQSGLHTGQDDSHAQLTKETWKDSGRSKDRG</sequence>